<dbReference type="AlphaFoldDB" id="A0A2I5T668"/>
<dbReference type="EMBL" id="CP025085">
    <property type="protein sequence ID" value="AUH00053.1"/>
    <property type="molecule type" value="Genomic_DNA"/>
</dbReference>
<feature type="domain" description="UbiC transcription regulator-associated" evidence="1">
    <location>
        <begin position="2"/>
        <end position="128"/>
    </location>
</feature>
<evidence type="ECO:0000259" key="1">
    <source>
        <dbReference type="SMART" id="SM00866"/>
    </source>
</evidence>
<evidence type="ECO:0000313" key="2">
    <source>
        <dbReference type="EMBL" id="AUH00053.1"/>
    </source>
</evidence>
<dbReference type="PANTHER" id="PTHR44846">
    <property type="entry name" value="MANNOSYL-D-GLYCERATE TRANSPORT/METABOLISM SYSTEM REPRESSOR MNGR-RELATED"/>
    <property type="match status" value="1"/>
</dbReference>
<dbReference type="Proteomes" id="UP000233778">
    <property type="component" value="Chromosome"/>
</dbReference>
<evidence type="ECO:0000313" key="4">
    <source>
        <dbReference type="Proteomes" id="UP000017700"/>
    </source>
</evidence>
<dbReference type="Pfam" id="PF07702">
    <property type="entry name" value="UTRA"/>
    <property type="match status" value="1"/>
</dbReference>
<dbReference type="PANTHER" id="PTHR44846:SF16">
    <property type="entry name" value="TRANSCRIPTIONAL REGULATOR PHNF-RELATED"/>
    <property type="match status" value="1"/>
</dbReference>
<reference evidence="3 4" key="1">
    <citation type="journal article" date="2013" name="Genome Announc.">
        <title>Draft genome sequence of Serratia sp. strain ATCC 39006, a model bacterium for analysis of the biosynthesis and regulation of prodigiosin, a carbapenem, and gas vesicles.</title>
        <authorList>
            <person name="Fineran P.C."/>
            <person name="Iglesias Cans M.C."/>
            <person name="Ramsay J.P."/>
            <person name="Wilf N.M."/>
            <person name="Cossyleon D."/>
            <person name="McNeil M.B."/>
            <person name="Williamson N.R."/>
            <person name="Monson R.E."/>
            <person name="Becher S.A."/>
            <person name="Stanton J.A."/>
            <person name="Brugger K."/>
            <person name="Brown S.D."/>
            <person name="Salmond G.P."/>
        </authorList>
    </citation>
    <scope>NUCLEOTIDE SEQUENCE [LARGE SCALE GENOMIC DNA]</scope>
    <source>
        <strain evidence="3">ATCC 39006</strain>
        <strain evidence="4">ATCC 39006 / SC 11482</strain>
    </source>
</reference>
<reference evidence="2 5" key="3">
    <citation type="submission" date="2017-11" db="EMBL/GenBank/DDBJ databases">
        <title>Complete genome sequence of Serratia sp. ATCC 39006 LacA.</title>
        <authorList>
            <person name="Hampton H.G."/>
            <person name="Jackson S.A."/>
            <person name="Jauregui R."/>
            <person name="Poulter G.T.M."/>
            <person name="Salmond G.P.C."/>
            <person name="Fineran P.C."/>
        </authorList>
    </citation>
    <scope>NUCLEOTIDE SEQUENCE [LARGE SCALE GENOMIC DNA]</scope>
    <source>
        <strain evidence="2 5">ATCC 39006</strain>
    </source>
</reference>
<protein>
    <submittedName>
        <fullName evidence="3">UTRA domain-containing protein</fullName>
    </submittedName>
</protein>
<accession>A0A2I5T668</accession>
<evidence type="ECO:0000313" key="3">
    <source>
        <dbReference type="EMBL" id="AUH04372.1"/>
    </source>
</evidence>
<dbReference type="EMBL" id="CP025084">
    <property type="protein sequence ID" value="AUH04372.1"/>
    <property type="molecule type" value="Genomic_DNA"/>
</dbReference>
<dbReference type="KEGG" id="serq:CWC46_09705"/>
<dbReference type="KEGG" id="sera:Ser39006_009710"/>
<dbReference type="SUPFAM" id="SSF64288">
    <property type="entry name" value="Chorismate lyase-like"/>
    <property type="match status" value="1"/>
</dbReference>
<dbReference type="InterPro" id="IPR011663">
    <property type="entry name" value="UTRA"/>
</dbReference>
<name>A0A2I5T668_SERS3</name>
<keyword evidence="4" id="KW-1185">Reference proteome</keyword>
<reference evidence="3" key="2">
    <citation type="submission" date="2013-09" db="EMBL/GenBank/DDBJ databases">
        <authorList>
            <person name="Wang G."/>
            <person name="Yang Y."/>
            <person name="Su Y."/>
        </authorList>
    </citation>
    <scope>NUCLEOTIDE SEQUENCE</scope>
    <source>
        <strain evidence="3">ATCC 39006</strain>
    </source>
</reference>
<dbReference type="InterPro" id="IPR050679">
    <property type="entry name" value="Bact_HTH_transcr_reg"/>
</dbReference>
<reference evidence="3" key="4">
    <citation type="submission" date="2017-11" db="EMBL/GenBank/DDBJ databases">
        <title>Complete genome sequence of Serratia sp. ATCC 39006.</title>
        <authorList>
            <person name="Hampton H.G."/>
            <person name="Jackson S.A."/>
            <person name="Jauregui R."/>
            <person name="Poulter G.T.M."/>
            <person name="Salmond G.P.C."/>
            <person name="Fineran P.C."/>
        </authorList>
    </citation>
    <scope>NUCLEOTIDE SEQUENCE</scope>
    <source>
        <strain evidence="3">ATCC 39006</strain>
    </source>
</reference>
<dbReference type="STRING" id="104623.Ser39006_03523"/>
<evidence type="ECO:0000313" key="5">
    <source>
        <dbReference type="Proteomes" id="UP000233778"/>
    </source>
</evidence>
<dbReference type="GO" id="GO:0006355">
    <property type="term" value="P:regulation of DNA-templated transcription"/>
    <property type="evidence" value="ECO:0007669"/>
    <property type="project" value="InterPro"/>
</dbReference>
<dbReference type="SMART" id="SM00866">
    <property type="entry name" value="UTRA"/>
    <property type="match status" value="1"/>
</dbReference>
<sequence length="133" mass="15201">MLLETLVADGDQASQLDITISQPLFHSQIVHYENDVPVQLEIRYVNPSVAPDYLLQDFSGQTPHRYLSQIVPLTAGEHIVEAVETETRLRNLLALNNHESCLLIRRRTWHGSRVVTPARLLYLGSRYQLYGHV</sequence>
<gene>
    <name evidence="2" type="ORF">CWC46_09705</name>
    <name evidence="3" type="ORF">Ser39006_009710</name>
</gene>
<dbReference type="Proteomes" id="UP000017700">
    <property type="component" value="Chromosome"/>
</dbReference>
<proteinExistence type="predicted"/>
<organism evidence="3 4">
    <name type="scientific">Serratia sp. (strain ATCC 39006)</name>
    <name type="common">Prodigiosinella confusarubida</name>
    <dbReference type="NCBI Taxonomy" id="104623"/>
    <lineage>
        <taxon>Bacteria</taxon>
        <taxon>Pseudomonadati</taxon>
        <taxon>Pseudomonadota</taxon>
        <taxon>Gammaproteobacteria</taxon>
        <taxon>Enterobacterales</taxon>
        <taxon>Pectobacteriaceae</taxon>
        <taxon>Prodigiosinella</taxon>
    </lineage>
</organism>
<dbReference type="FunFam" id="3.40.1410.10:FF:000004">
    <property type="entry name" value="Histidine utilization repressor"/>
    <property type="match status" value="1"/>
</dbReference>
<dbReference type="Gene3D" id="3.40.1410.10">
    <property type="entry name" value="Chorismate lyase-like"/>
    <property type="match status" value="1"/>
</dbReference>
<dbReference type="OrthoDB" id="9808698at2"/>
<dbReference type="InterPro" id="IPR028978">
    <property type="entry name" value="Chorismate_lyase_/UTRA_dom_sf"/>
</dbReference>
<dbReference type="GO" id="GO:0003677">
    <property type="term" value="F:DNA binding"/>
    <property type="evidence" value="ECO:0007669"/>
    <property type="project" value="InterPro"/>
</dbReference>